<dbReference type="AlphaFoldDB" id="A0A1T4TL48"/>
<evidence type="ECO:0000313" key="1">
    <source>
        <dbReference type="EMBL" id="SKA41028.1"/>
    </source>
</evidence>
<gene>
    <name evidence="1" type="ORF">SAMN04488128_105320</name>
</gene>
<organism evidence="1 2">
    <name type="scientific">Chitinophaga eiseniae</name>
    <dbReference type="NCBI Taxonomy" id="634771"/>
    <lineage>
        <taxon>Bacteria</taxon>
        <taxon>Pseudomonadati</taxon>
        <taxon>Bacteroidota</taxon>
        <taxon>Chitinophagia</taxon>
        <taxon>Chitinophagales</taxon>
        <taxon>Chitinophagaceae</taxon>
        <taxon>Chitinophaga</taxon>
    </lineage>
</organism>
<accession>A0A1T4TL48</accession>
<dbReference type="EMBL" id="FUWZ01000005">
    <property type="protein sequence ID" value="SKA41028.1"/>
    <property type="molecule type" value="Genomic_DNA"/>
</dbReference>
<proteinExistence type="predicted"/>
<keyword evidence="2" id="KW-1185">Reference proteome</keyword>
<reference evidence="2" key="1">
    <citation type="submission" date="2017-02" db="EMBL/GenBank/DDBJ databases">
        <authorList>
            <person name="Varghese N."/>
            <person name="Submissions S."/>
        </authorList>
    </citation>
    <scope>NUCLEOTIDE SEQUENCE [LARGE SCALE GENOMIC DNA]</scope>
    <source>
        <strain evidence="2">DSM 22224</strain>
    </source>
</reference>
<dbReference type="RefSeq" id="WP_078672123.1">
    <property type="nucleotide sequence ID" value="NZ_FUWZ01000005.1"/>
</dbReference>
<sequence length="151" mass="17151">MTYVSLTAAEISGLLYQFESCTLPKAAWTHEAHLIVAVVYNLRYGKAMALEMARLCITRYNEAVGTPNTDESGYHETITCFWIWMADAFLQAQESTSMEKYCSTFIRSRYTNKNFPLQFYSHALLFSVAARKRFVAPDLAPLSMTDITTTT</sequence>
<protein>
    <submittedName>
        <fullName evidence="1">Uncharacterized protein</fullName>
    </submittedName>
</protein>
<evidence type="ECO:0000313" key="2">
    <source>
        <dbReference type="Proteomes" id="UP000190367"/>
    </source>
</evidence>
<dbReference type="Proteomes" id="UP000190367">
    <property type="component" value="Unassembled WGS sequence"/>
</dbReference>
<dbReference type="STRING" id="634771.SAMN04488128_105320"/>
<dbReference type="OrthoDB" id="117988at2"/>
<name>A0A1T4TL48_9BACT</name>